<gene>
    <name evidence="1" type="ORF">J4734_18790</name>
</gene>
<dbReference type="EMBL" id="JAGETO010000079">
    <property type="protein sequence ID" value="MBO2029436.1"/>
    <property type="molecule type" value="Genomic_DNA"/>
</dbReference>
<dbReference type="AlphaFoldDB" id="A0A939NP86"/>
<comment type="caution">
    <text evidence="1">The sequence shown here is derived from an EMBL/GenBank/DDBJ whole genome shotgun (WGS) entry which is preliminary data.</text>
</comment>
<sequence length="65" mass="7093">MASKEASWAAVRDKLVAASSTRRIFSMAVRPRTEDRQQAAGDGQLMTLNRNGQAITLSSELQEKG</sequence>
<name>A0A939NP86_KLEPN</name>
<protein>
    <submittedName>
        <fullName evidence="1">Uncharacterized protein</fullName>
    </submittedName>
</protein>
<proteinExistence type="predicted"/>
<organism evidence="1 2">
    <name type="scientific">Klebsiella pneumoniae</name>
    <dbReference type="NCBI Taxonomy" id="573"/>
    <lineage>
        <taxon>Bacteria</taxon>
        <taxon>Pseudomonadati</taxon>
        <taxon>Pseudomonadota</taxon>
        <taxon>Gammaproteobacteria</taxon>
        <taxon>Enterobacterales</taxon>
        <taxon>Enterobacteriaceae</taxon>
        <taxon>Klebsiella/Raoultella group</taxon>
        <taxon>Klebsiella</taxon>
        <taxon>Klebsiella pneumoniae complex</taxon>
    </lineage>
</organism>
<reference evidence="1" key="1">
    <citation type="submission" date="2021-03" db="EMBL/GenBank/DDBJ databases">
        <title>Molecular epidemiology and mechanisms of colistin and carbapenem resistance in Enterobacteriaceae from clinical isolates, the environment and porcine samples in Pretoria, South Africa.</title>
        <authorList>
            <person name="Bogoshi D."/>
            <person name="Mbelle N.M."/>
            <person name="Naidoo V."/>
            <person name="Osei Sekyere J."/>
        </authorList>
    </citation>
    <scope>NUCLEOTIDE SEQUENCE</scope>
    <source>
        <strain evidence="1">C034</strain>
    </source>
</reference>
<dbReference type="Proteomes" id="UP000664620">
    <property type="component" value="Unassembled WGS sequence"/>
</dbReference>
<accession>A0A939NP86</accession>
<evidence type="ECO:0000313" key="2">
    <source>
        <dbReference type="Proteomes" id="UP000664620"/>
    </source>
</evidence>
<evidence type="ECO:0000313" key="1">
    <source>
        <dbReference type="EMBL" id="MBO2029436.1"/>
    </source>
</evidence>
<dbReference type="Gene3D" id="3.40.190.10">
    <property type="entry name" value="Periplasmic binding protein-like II"/>
    <property type="match status" value="2"/>
</dbReference>